<dbReference type="Pfam" id="PF13361">
    <property type="entry name" value="UvrD_C"/>
    <property type="match status" value="1"/>
</dbReference>
<dbReference type="EC" id="5.6.2.4" evidence="7"/>
<protein>
    <recommendedName>
        <fullName evidence="7">DNA 3'-5' helicase</fullName>
        <ecNumber evidence="7">5.6.2.4</ecNumber>
    </recommendedName>
</protein>
<feature type="binding site" evidence="9">
    <location>
        <begin position="250"/>
        <end position="257"/>
    </location>
    <ligand>
        <name>ATP</name>
        <dbReference type="ChEBI" id="CHEBI:30616"/>
    </ligand>
</feature>
<dbReference type="PANTHER" id="PTHR11070">
    <property type="entry name" value="UVRD / RECB / PCRA DNA HELICASE FAMILY MEMBER"/>
    <property type="match status" value="1"/>
</dbReference>
<sequence>MEFRIADTFTDSLAKLTSQEQKATKTAAFDLQLNPTSSGLRFHKLDRAKDPNFWSVSANMDIRLIVHRTDTSLLLCYVNHHDDAYNWARRRKIERHPKTGAAQLVEVRETVEEVIVHQPVAKAVPHKPRLFAHTSADDLLAYGVPQEWLEDVQAATEDSLFDVVEHLPQEAAEALLELATGGTPQKPKPLPDDSDPFNHPDAQRRFRIMNNVDELERALKYPWEKWTVFLHPSQRSLVERDCTGTTRVSGSAGTGKTIVGLHRAVYLAHLYPQANILLTTFSPPLANALAVKLERLVGSEGALKDRIEVKAIHDVAQELYTATHGPPAIVDGDELRSHLLATADQLCPGKFAETFLWNEWSEVVDPWQLTTWEAYRDVPRLGRKTRLGSRQREILWQVFEQVQQWLKAEDALTWAGVLDQVTNDITSAGDFPYTFAVVDEAQDMGVAELRFFAAIGTQRPDSLFFTGDLGQRIFQQPFSWKALGIDIRGRSQTLTINYRTSHQIRASADRLLPSTISDVDGNQEDRRNTVSVFNGPAPSVEVHDSPEDEIESVGEWIANHLTMGLQPEEIGVFVRDRPQLDRAITAIKAAGAMPVELDDHIACAPGRIAVSTMHLAKGLEFRAVVVMACDDEVIPQQERIESVADESDLEEVYNTERHLLYVALTRARDYLLVSGVDPASEFLDDL</sequence>
<comment type="catalytic activity">
    <reaction evidence="6">
        <text>Couples ATP hydrolysis with the unwinding of duplex DNA by translocating in the 3'-5' direction.</text>
        <dbReference type="EC" id="5.6.2.4"/>
    </reaction>
</comment>
<accession>A0A2W4WL31</accession>
<evidence type="ECO:0000259" key="10">
    <source>
        <dbReference type="PROSITE" id="PS51198"/>
    </source>
</evidence>
<reference evidence="11 12" key="2">
    <citation type="submission" date="2018-06" db="EMBL/GenBank/DDBJ databases">
        <title>Metagenomic assembly of (sub)arctic Cyanobacteria and their associated microbiome from non-axenic cultures.</title>
        <authorList>
            <person name="Baurain D."/>
        </authorList>
    </citation>
    <scope>NUCLEOTIDE SEQUENCE [LARGE SCALE GENOMIC DNA]</scope>
    <source>
        <strain evidence="11">ULC041bin1</strain>
    </source>
</reference>
<dbReference type="Pfam" id="PF00580">
    <property type="entry name" value="UvrD-helicase"/>
    <property type="match status" value="1"/>
</dbReference>
<dbReference type="SUPFAM" id="SSF52540">
    <property type="entry name" value="P-loop containing nucleoside triphosphate hydrolases"/>
    <property type="match status" value="1"/>
</dbReference>
<gene>
    <name evidence="11" type="ORF">DCF17_00345</name>
</gene>
<evidence type="ECO:0000256" key="2">
    <source>
        <dbReference type="ARBA" id="ARBA00022801"/>
    </source>
</evidence>
<dbReference type="Gene3D" id="3.40.50.300">
    <property type="entry name" value="P-loop containing nucleotide triphosphate hydrolases"/>
    <property type="match status" value="2"/>
</dbReference>
<comment type="caution">
    <text evidence="11">The sequence shown here is derived from an EMBL/GenBank/DDBJ whole genome shotgun (WGS) entry which is preliminary data.</text>
</comment>
<evidence type="ECO:0000256" key="1">
    <source>
        <dbReference type="ARBA" id="ARBA00022741"/>
    </source>
</evidence>
<evidence type="ECO:0000256" key="4">
    <source>
        <dbReference type="ARBA" id="ARBA00022840"/>
    </source>
</evidence>
<evidence type="ECO:0000313" key="12">
    <source>
        <dbReference type="Proteomes" id="UP000249081"/>
    </source>
</evidence>
<evidence type="ECO:0000256" key="7">
    <source>
        <dbReference type="ARBA" id="ARBA00034808"/>
    </source>
</evidence>
<dbReference type="GO" id="GO:0003677">
    <property type="term" value="F:DNA binding"/>
    <property type="evidence" value="ECO:0007669"/>
    <property type="project" value="InterPro"/>
</dbReference>
<evidence type="ECO:0000313" key="11">
    <source>
        <dbReference type="EMBL" id="PZO45833.1"/>
    </source>
</evidence>
<organism evidence="11 12">
    <name type="scientific">Shackletoniella antarctica</name>
    <dbReference type="NCBI Taxonomy" id="268115"/>
    <lineage>
        <taxon>Bacteria</taxon>
        <taxon>Bacillati</taxon>
        <taxon>Cyanobacteriota</taxon>
        <taxon>Cyanophyceae</taxon>
        <taxon>Oculatellales</taxon>
        <taxon>Oculatellaceae</taxon>
        <taxon>Shackletoniella</taxon>
    </lineage>
</organism>
<dbReference type="InterPro" id="IPR014016">
    <property type="entry name" value="UvrD-like_ATP-bd"/>
</dbReference>
<dbReference type="GO" id="GO:0000725">
    <property type="term" value="P:recombinational repair"/>
    <property type="evidence" value="ECO:0007669"/>
    <property type="project" value="TreeGrafter"/>
</dbReference>
<dbReference type="GO" id="GO:0016887">
    <property type="term" value="F:ATP hydrolysis activity"/>
    <property type="evidence" value="ECO:0007669"/>
    <property type="project" value="RHEA"/>
</dbReference>
<comment type="catalytic activity">
    <reaction evidence="8">
        <text>ATP + H2O = ADP + phosphate + H(+)</text>
        <dbReference type="Rhea" id="RHEA:13065"/>
        <dbReference type="ChEBI" id="CHEBI:15377"/>
        <dbReference type="ChEBI" id="CHEBI:15378"/>
        <dbReference type="ChEBI" id="CHEBI:30616"/>
        <dbReference type="ChEBI" id="CHEBI:43474"/>
        <dbReference type="ChEBI" id="CHEBI:456216"/>
        <dbReference type="EC" id="5.6.2.4"/>
    </reaction>
</comment>
<dbReference type="InterPro" id="IPR000212">
    <property type="entry name" value="DNA_helicase_UvrD/REP"/>
</dbReference>
<dbReference type="InterPro" id="IPR027417">
    <property type="entry name" value="P-loop_NTPase"/>
</dbReference>
<dbReference type="InterPro" id="IPR014017">
    <property type="entry name" value="DNA_helicase_UvrD-like_C"/>
</dbReference>
<dbReference type="PANTHER" id="PTHR11070:SF45">
    <property type="entry name" value="DNA 3'-5' HELICASE"/>
    <property type="match status" value="1"/>
</dbReference>
<keyword evidence="1 9" id="KW-0547">Nucleotide-binding</keyword>
<evidence type="ECO:0000256" key="5">
    <source>
        <dbReference type="ARBA" id="ARBA00023235"/>
    </source>
</evidence>
<keyword evidence="4 9" id="KW-0067">ATP-binding</keyword>
<evidence type="ECO:0000256" key="9">
    <source>
        <dbReference type="PROSITE-ProRule" id="PRU00560"/>
    </source>
</evidence>
<dbReference type="InterPro" id="IPR035093">
    <property type="entry name" value="RelE/ParE_toxin_dom_sf"/>
</dbReference>
<reference evidence="12" key="1">
    <citation type="submission" date="2018-04" db="EMBL/GenBank/DDBJ databases">
        <authorList>
            <person name="Cornet L."/>
        </authorList>
    </citation>
    <scope>NUCLEOTIDE SEQUENCE [LARGE SCALE GENOMIC DNA]</scope>
</reference>
<dbReference type="GO" id="GO:0005524">
    <property type="term" value="F:ATP binding"/>
    <property type="evidence" value="ECO:0007669"/>
    <property type="project" value="UniProtKB-UniRule"/>
</dbReference>
<keyword evidence="5" id="KW-0413">Isomerase</keyword>
<dbReference type="Proteomes" id="UP000249081">
    <property type="component" value="Unassembled WGS sequence"/>
</dbReference>
<evidence type="ECO:0000256" key="8">
    <source>
        <dbReference type="ARBA" id="ARBA00048988"/>
    </source>
</evidence>
<evidence type="ECO:0000256" key="3">
    <source>
        <dbReference type="ARBA" id="ARBA00022806"/>
    </source>
</evidence>
<dbReference type="GO" id="GO:0043138">
    <property type="term" value="F:3'-5' DNA helicase activity"/>
    <property type="evidence" value="ECO:0007669"/>
    <property type="project" value="UniProtKB-EC"/>
</dbReference>
<keyword evidence="2 9" id="KW-0378">Hydrolase</keyword>
<dbReference type="EMBL" id="QBMN01000001">
    <property type="protein sequence ID" value="PZO45833.1"/>
    <property type="molecule type" value="Genomic_DNA"/>
</dbReference>
<dbReference type="GO" id="GO:0005829">
    <property type="term" value="C:cytosol"/>
    <property type="evidence" value="ECO:0007669"/>
    <property type="project" value="TreeGrafter"/>
</dbReference>
<dbReference type="AlphaFoldDB" id="A0A2W4WL31"/>
<feature type="domain" description="UvrD-like helicase ATP-binding" evidence="10">
    <location>
        <begin position="229"/>
        <end position="501"/>
    </location>
</feature>
<keyword evidence="3 9" id="KW-0347">Helicase</keyword>
<name>A0A2W4WL31_9CYAN</name>
<dbReference type="SUPFAM" id="SSF143011">
    <property type="entry name" value="RelE-like"/>
    <property type="match status" value="1"/>
</dbReference>
<evidence type="ECO:0000256" key="6">
    <source>
        <dbReference type="ARBA" id="ARBA00034617"/>
    </source>
</evidence>
<dbReference type="PROSITE" id="PS51198">
    <property type="entry name" value="UVRD_HELICASE_ATP_BIND"/>
    <property type="match status" value="1"/>
</dbReference>
<proteinExistence type="predicted"/>